<comment type="caution">
    <text evidence="2">The sequence shown here is derived from an EMBL/GenBank/DDBJ whole genome shotgun (WGS) entry which is preliminary data.</text>
</comment>
<name>A0A1B8U3Z1_9FLAO</name>
<keyword evidence="3" id="KW-1185">Reference proteome</keyword>
<dbReference type="PANTHER" id="PTHR30373">
    <property type="entry name" value="UPF0603 PROTEIN YGCG"/>
    <property type="match status" value="1"/>
</dbReference>
<evidence type="ECO:0000259" key="1">
    <source>
        <dbReference type="Pfam" id="PF04536"/>
    </source>
</evidence>
<dbReference type="KEGG" id="pob:LPB03_08815"/>
<dbReference type="InterPro" id="IPR007621">
    <property type="entry name" value="TPM_dom"/>
</dbReference>
<dbReference type="PANTHER" id="PTHR30373:SF8">
    <property type="entry name" value="BLL7265 PROTEIN"/>
    <property type="match status" value="1"/>
</dbReference>
<sequence length="145" mass="16512">MSKVEAFLTKEEEQEIISAIRVAEKNTSGEIRVHIEATSDKDPYERSLEVFYLLKMDNTKDANAVLIYVAVNDQKFVIYGDKGINKVVPKDFWNSTKDVMQSHFKNGNFKQGIVDGILKAGEELQAHFPWQIDDENELSNEISKG</sequence>
<accession>A0A1B8U3Z1</accession>
<dbReference type="AlphaFoldDB" id="A0A1B8U3Z1"/>
<proteinExistence type="predicted"/>
<evidence type="ECO:0000313" key="2">
    <source>
        <dbReference type="EMBL" id="OBY66552.1"/>
    </source>
</evidence>
<dbReference type="Proteomes" id="UP000092584">
    <property type="component" value="Unassembled WGS sequence"/>
</dbReference>
<dbReference type="EMBL" id="LSFM01000001">
    <property type="protein sequence ID" value="OBY66552.1"/>
    <property type="molecule type" value="Genomic_DNA"/>
</dbReference>
<dbReference type="Gene3D" id="3.10.310.50">
    <property type="match status" value="1"/>
</dbReference>
<organism evidence="2 3">
    <name type="scientific">Polaribacter vadi</name>
    <dbReference type="NCBI Taxonomy" id="1774273"/>
    <lineage>
        <taxon>Bacteria</taxon>
        <taxon>Pseudomonadati</taxon>
        <taxon>Bacteroidota</taxon>
        <taxon>Flavobacteriia</taxon>
        <taxon>Flavobacteriales</taxon>
        <taxon>Flavobacteriaceae</taxon>
    </lineage>
</organism>
<protein>
    <recommendedName>
        <fullName evidence="1">TPM domain-containing protein</fullName>
    </recommendedName>
</protein>
<feature type="domain" description="TPM" evidence="1">
    <location>
        <begin position="5"/>
        <end position="121"/>
    </location>
</feature>
<dbReference type="Pfam" id="PF04536">
    <property type="entry name" value="TPM_phosphatase"/>
    <property type="match status" value="1"/>
</dbReference>
<evidence type="ECO:0000313" key="3">
    <source>
        <dbReference type="Proteomes" id="UP000092584"/>
    </source>
</evidence>
<reference evidence="3" key="1">
    <citation type="submission" date="2016-02" db="EMBL/GenBank/DDBJ databases">
        <authorList>
            <person name="Shin S.-K."/>
            <person name="Yi H."/>
            <person name="Kim E."/>
        </authorList>
    </citation>
    <scope>NUCLEOTIDE SEQUENCE [LARGE SCALE GENOMIC DNA]</scope>
    <source>
        <strain evidence="3">LPB0003</strain>
    </source>
</reference>
<dbReference type="RefSeq" id="WP_065317674.1">
    <property type="nucleotide sequence ID" value="NZ_CP017477.1"/>
</dbReference>
<dbReference type="OrthoDB" id="9786161at2"/>
<gene>
    <name evidence="2" type="ORF">LPB3_00720</name>
</gene>
<dbReference type="STRING" id="1774273.LPB03_08815"/>